<feature type="transmembrane region" description="Helical" evidence="1">
    <location>
        <begin position="154"/>
        <end position="178"/>
    </location>
</feature>
<evidence type="ECO:0000313" key="3">
    <source>
        <dbReference type="Proteomes" id="UP000265719"/>
    </source>
</evidence>
<accession>A0AA97LZC0</accession>
<keyword evidence="1" id="KW-0812">Transmembrane</keyword>
<feature type="transmembrane region" description="Helical" evidence="1">
    <location>
        <begin position="184"/>
        <end position="204"/>
    </location>
</feature>
<keyword evidence="3" id="KW-1185">Reference proteome</keyword>
<gene>
    <name evidence="2" type="ORF">NI17_005255</name>
</gene>
<name>A0AA97LZC0_9ACTN</name>
<dbReference type="AlphaFoldDB" id="A0AA97LZC0"/>
<evidence type="ECO:0000256" key="1">
    <source>
        <dbReference type="SAM" id="Phobius"/>
    </source>
</evidence>
<organism evidence="2 3">
    <name type="scientific">Thermobifida halotolerans</name>
    <dbReference type="NCBI Taxonomy" id="483545"/>
    <lineage>
        <taxon>Bacteria</taxon>
        <taxon>Bacillati</taxon>
        <taxon>Actinomycetota</taxon>
        <taxon>Actinomycetes</taxon>
        <taxon>Streptosporangiales</taxon>
        <taxon>Nocardiopsidaceae</taxon>
        <taxon>Thermobifida</taxon>
    </lineage>
</organism>
<feature type="transmembrane region" description="Helical" evidence="1">
    <location>
        <begin position="53"/>
        <end position="85"/>
    </location>
</feature>
<feature type="transmembrane region" description="Helical" evidence="1">
    <location>
        <begin position="246"/>
        <end position="270"/>
    </location>
</feature>
<keyword evidence="1" id="KW-1133">Transmembrane helix</keyword>
<evidence type="ECO:0000313" key="2">
    <source>
        <dbReference type="EMBL" id="UOE20625.1"/>
    </source>
</evidence>
<dbReference type="RefSeq" id="WP_068691998.1">
    <property type="nucleotide sequence ID" value="NZ_CP063196.1"/>
</dbReference>
<protein>
    <submittedName>
        <fullName evidence="2">ABC transporter permease subunit</fullName>
    </submittedName>
</protein>
<dbReference type="KEGG" id="thao:NI17_005255"/>
<keyword evidence="1" id="KW-0472">Membrane</keyword>
<feature type="transmembrane region" description="Helical" evidence="1">
    <location>
        <begin position="117"/>
        <end position="142"/>
    </location>
</feature>
<reference evidence="2" key="1">
    <citation type="submission" date="2020-10" db="EMBL/GenBank/DDBJ databases">
        <title>De novo genome project of the cellulose decomposer Thermobifida halotolerans type strain.</title>
        <authorList>
            <person name="Nagy I."/>
            <person name="Horvath B."/>
            <person name="Kukolya J."/>
            <person name="Nagy I."/>
            <person name="Orsini M."/>
        </authorList>
    </citation>
    <scope>NUCLEOTIDE SEQUENCE</scope>
    <source>
        <strain evidence="2">DSM 44931</strain>
    </source>
</reference>
<dbReference type="Proteomes" id="UP000265719">
    <property type="component" value="Chromosome"/>
</dbReference>
<sequence length="276" mass="28107">MIPALNSELLLLRHRGAPYAVGAAWVAMVVSFAFLVPYIVYANLDAGQDRDQILLALLPEAVASTSVSSYPLFGGAMMLILGVLLTGSEYRWNTWTARLSQGPDRIQVVAAKFTAGVIAAALVAAAALLAAVAASVAVALVTDRPVRWPGAVDLLASLGGAALISVAWMSVGAALAVAFRGTSVALAVGLLWTLGLESAVSGLASMFGPLEPVRSVLLGTASGSLVAALGAPTLEEGGTPGVVDHLDAPAAVAVLLAYTALSVAVAAWLIRRRDIS</sequence>
<feature type="transmembrane region" description="Helical" evidence="1">
    <location>
        <begin position="20"/>
        <end position="41"/>
    </location>
</feature>
<dbReference type="EMBL" id="CP063196">
    <property type="protein sequence ID" value="UOE20625.1"/>
    <property type="molecule type" value="Genomic_DNA"/>
</dbReference>
<proteinExistence type="predicted"/>